<dbReference type="AlphaFoldDB" id="A0AAN7ANF2"/>
<gene>
    <name evidence="3" type="ORF">QBC35DRAFT_447391</name>
</gene>
<feature type="compositionally biased region" description="Basic and acidic residues" evidence="1">
    <location>
        <begin position="203"/>
        <end position="213"/>
    </location>
</feature>
<evidence type="ECO:0000313" key="3">
    <source>
        <dbReference type="EMBL" id="KAK4192547.1"/>
    </source>
</evidence>
<evidence type="ECO:0000313" key="4">
    <source>
        <dbReference type="Proteomes" id="UP001302126"/>
    </source>
</evidence>
<dbReference type="Proteomes" id="UP001302126">
    <property type="component" value="Unassembled WGS sequence"/>
</dbReference>
<organism evidence="3 4">
    <name type="scientific">Podospora australis</name>
    <dbReference type="NCBI Taxonomy" id="1536484"/>
    <lineage>
        <taxon>Eukaryota</taxon>
        <taxon>Fungi</taxon>
        <taxon>Dikarya</taxon>
        <taxon>Ascomycota</taxon>
        <taxon>Pezizomycotina</taxon>
        <taxon>Sordariomycetes</taxon>
        <taxon>Sordariomycetidae</taxon>
        <taxon>Sordariales</taxon>
        <taxon>Podosporaceae</taxon>
        <taxon>Podospora</taxon>
    </lineage>
</organism>
<comment type="caution">
    <text evidence="3">The sequence shown here is derived from an EMBL/GenBank/DDBJ whole genome shotgun (WGS) entry which is preliminary data.</text>
</comment>
<feature type="chain" id="PRO_5042822536" evidence="2">
    <location>
        <begin position="28"/>
        <end position="371"/>
    </location>
</feature>
<keyword evidence="4" id="KW-1185">Reference proteome</keyword>
<feature type="region of interest" description="Disordered" evidence="1">
    <location>
        <begin position="169"/>
        <end position="223"/>
    </location>
</feature>
<dbReference type="EMBL" id="MU864354">
    <property type="protein sequence ID" value="KAK4192547.1"/>
    <property type="molecule type" value="Genomic_DNA"/>
</dbReference>
<reference evidence="3" key="2">
    <citation type="submission" date="2023-05" db="EMBL/GenBank/DDBJ databases">
        <authorList>
            <consortium name="Lawrence Berkeley National Laboratory"/>
            <person name="Steindorff A."/>
            <person name="Hensen N."/>
            <person name="Bonometti L."/>
            <person name="Westerberg I."/>
            <person name="Brannstrom I.O."/>
            <person name="Guillou S."/>
            <person name="Cros-Aarteil S."/>
            <person name="Calhoun S."/>
            <person name="Haridas S."/>
            <person name="Kuo A."/>
            <person name="Mondo S."/>
            <person name="Pangilinan J."/>
            <person name="Riley R."/>
            <person name="Labutti K."/>
            <person name="Andreopoulos B."/>
            <person name="Lipzen A."/>
            <person name="Chen C."/>
            <person name="Yanf M."/>
            <person name="Daum C."/>
            <person name="Ng V."/>
            <person name="Clum A."/>
            <person name="Ohm R."/>
            <person name="Martin F."/>
            <person name="Silar P."/>
            <person name="Natvig D."/>
            <person name="Lalanne C."/>
            <person name="Gautier V."/>
            <person name="Ament-Velasquez S.L."/>
            <person name="Kruys A."/>
            <person name="Hutchinson M.I."/>
            <person name="Powell A.J."/>
            <person name="Barry K."/>
            <person name="Miller A.N."/>
            <person name="Grigoriev I.V."/>
            <person name="Debuchy R."/>
            <person name="Gladieux P."/>
            <person name="Thoren M.H."/>
            <person name="Johannesson H."/>
        </authorList>
    </citation>
    <scope>NUCLEOTIDE SEQUENCE</scope>
    <source>
        <strain evidence="3">PSN309</strain>
    </source>
</reference>
<feature type="signal peptide" evidence="2">
    <location>
        <begin position="1"/>
        <end position="27"/>
    </location>
</feature>
<proteinExistence type="predicted"/>
<protein>
    <submittedName>
        <fullName evidence="3">Uncharacterized protein</fullName>
    </submittedName>
</protein>
<evidence type="ECO:0000256" key="1">
    <source>
        <dbReference type="SAM" id="MobiDB-lite"/>
    </source>
</evidence>
<accession>A0AAN7ANF2</accession>
<evidence type="ECO:0000256" key="2">
    <source>
        <dbReference type="SAM" id="SignalP"/>
    </source>
</evidence>
<sequence length="371" mass="41621">MGSKVKRKTWASLTAVAAAALFQSTNAAPQYHRYDHSIEAAASVNVDLLNFDTSPDHLDTSLVPALSPPLDADYPGSDAPGVGFNLENLDRWEDRDLDEDSTNNLDAELERWYNSWQLAPDDEAAELYPYPSHSSSSSHSVSSILDPFYHHEEDPDDPFRHTVEQGNLVPHRYSDSSPSSTSPKPPSTSSPGAPVSTSSAANDKGDTKSDKKGTANHPVEAPTIAPHVLRKLDHLHATHVSEFAELNTKFESQVQAMRKRHAEGISKIINQDVHGKKDGIDVSKLDGRQMAQLAFYGRYIEHEVRRLYLRQMDKRVQLLRIQQREMKRLRKKNGLTEEVVGGSKYMGGLSEEDVYWFGYWLEEEAPEKEQK</sequence>
<keyword evidence="2" id="KW-0732">Signal</keyword>
<name>A0AAN7ANF2_9PEZI</name>
<reference evidence="3" key="1">
    <citation type="journal article" date="2023" name="Mol. Phylogenet. Evol.">
        <title>Genome-scale phylogeny and comparative genomics of the fungal order Sordariales.</title>
        <authorList>
            <person name="Hensen N."/>
            <person name="Bonometti L."/>
            <person name="Westerberg I."/>
            <person name="Brannstrom I.O."/>
            <person name="Guillou S."/>
            <person name="Cros-Aarteil S."/>
            <person name="Calhoun S."/>
            <person name="Haridas S."/>
            <person name="Kuo A."/>
            <person name="Mondo S."/>
            <person name="Pangilinan J."/>
            <person name="Riley R."/>
            <person name="LaButti K."/>
            <person name="Andreopoulos B."/>
            <person name="Lipzen A."/>
            <person name="Chen C."/>
            <person name="Yan M."/>
            <person name="Daum C."/>
            <person name="Ng V."/>
            <person name="Clum A."/>
            <person name="Steindorff A."/>
            <person name="Ohm R.A."/>
            <person name="Martin F."/>
            <person name="Silar P."/>
            <person name="Natvig D.O."/>
            <person name="Lalanne C."/>
            <person name="Gautier V."/>
            <person name="Ament-Velasquez S.L."/>
            <person name="Kruys A."/>
            <person name="Hutchinson M.I."/>
            <person name="Powell A.J."/>
            <person name="Barry K."/>
            <person name="Miller A.N."/>
            <person name="Grigoriev I.V."/>
            <person name="Debuchy R."/>
            <person name="Gladieux P."/>
            <person name="Hiltunen Thoren M."/>
            <person name="Johannesson H."/>
        </authorList>
    </citation>
    <scope>NUCLEOTIDE SEQUENCE</scope>
    <source>
        <strain evidence="3">PSN309</strain>
    </source>
</reference>